<protein>
    <submittedName>
        <fullName evidence="1">Uncharacterized protein</fullName>
    </submittedName>
</protein>
<name>A0A0Q9XJ21_DROMO</name>
<evidence type="ECO:0000313" key="1">
    <source>
        <dbReference type="EMBL" id="KRG05058.1"/>
    </source>
</evidence>
<accession>A0A0Q9XJ21</accession>
<dbReference type="OrthoDB" id="7864837at2759"/>
<evidence type="ECO:0000313" key="2">
    <source>
        <dbReference type="Proteomes" id="UP000009192"/>
    </source>
</evidence>
<gene>
    <name evidence="1" type="primary">Dmoj\GI25565</name>
    <name evidence="1" type="ORF">Dmoj_GI25565</name>
</gene>
<dbReference type="InParanoid" id="A0A0Q9XJ21"/>
<keyword evidence="2" id="KW-1185">Reference proteome</keyword>
<reference evidence="1 2" key="1">
    <citation type="journal article" date="2007" name="Nature">
        <title>Evolution of genes and genomes on the Drosophila phylogeny.</title>
        <authorList>
            <consortium name="Drosophila 12 Genomes Consortium"/>
            <person name="Clark A.G."/>
            <person name="Eisen M.B."/>
            <person name="Smith D.R."/>
            <person name="Bergman C.M."/>
            <person name="Oliver B."/>
            <person name="Markow T.A."/>
            <person name="Kaufman T.C."/>
            <person name="Kellis M."/>
            <person name="Gelbart W."/>
            <person name="Iyer V.N."/>
            <person name="Pollard D.A."/>
            <person name="Sackton T.B."/>
            <person name="Larracuente A.M."/>
            <person name="Singh N.D."/>
            <person name="Abad J.P."/>
            <person name="Abt D.N."/>
            <person name="Adryan B."/>
            <person name="Aguade M."/>
            <person name="Akashi H."/>
            <person name="Anderson W.W."/>
            <person name="Aquadro C.F."/>
            <person name="Ardell D.H."/>
            <person name="Arguello R."/>
            <person name="Artieri C.G."/>
            <person name="Barbash D.A."/>
            <person name="Barker D."/>
            <person name="Barsanti P."/>
            <person name="Batterham P."/>
            <person name="Batzoglou S."/>
            <person name="Begun D."/>
            <person name="Bhutkar A."/>
            <person name="Blanco E."/>
            <person name="Bosak S.A."/>
            <person name="Bradley R.K."/>
            <person name="Brand A.D."/>
            <person name="Brent M.R."/>
            <person name="Brooks A.N."/>
            <person name="Brown R.H."/>
            <person name="Butlin R.K."/>
            <person name="Caggese C."/>
            <person name="Calvi B.R."/>
            <person name="Bernardo de Carvalho A."/>
            <person name="Caspi A."/>
            <person name="Castrezana S."/>
            <person name="Celniker S.E."/>
            <person name="Chang J.L."/>
            <person name="Chapple C."/>
            <person name="Chatterji S."/>
            <person name="Chinwalla A."/>
            <person name="Civetta A."/>
            <person name="Clifton S.W."/>
            <person name="Comeron J.M."/>
            <person name="Costello J.C."/>
            <person name="Coyne J.A."/>
            <person name="Daub J."/>
            <person name="David R.G."/>
            <person name="Delcher A.L."/>
            <person name="Delehaunty K."/>
            <person name="Do C.B."/>
            <person name="Ebling H."/>
            <person name="Edwards K."/>
            <person name="Eickbush T."/>
            <person name="Evans J.D."/>
            <person name="Filipski A."/>
            <person name="Findeiss S."/>
            <person name="Freyhult E."/>
            <person name="Fulton L."/>
            <person name="Fulton R."/>
            <person name="Garcia A.C."/>
            <person name="Gardiner A."/>
            <person name="Garfield D.A."/>
            <person name="Garvin B.E."/>
            <person name="Gibson G."/>
            <person name="Gilbert D."/>
            <person name="Gnerre S."/>
            <person name="Godfrey J."/>
            <person name="Good R."/>
            <person name="Gotea V."/>
            <person name="Gravely B."/>
            <person name="Greenberg A.J."/>
            <person name="Griffiths-Jones S."/>
            <person name="Gross S."/>
            <person name="Guigo R."/>
            <person name="Gustafson E.A."/>
            <person name="Haerty W."/>
            <person name="Hahn M.W."/>
            <person name="Halligan D.L."/>
            <person name="Halpern A.L."/>
            <person name="Halter G.M."/>
            <person name="Han M.V."/>
            <person name="Heger A."/>
            <person name="Hillier L."/>
            <person name="Hinrichs A.S."/>
            <person name="Holmes I."/>
            <person name="Hoskins R.A."/>
            <person name="Hubisz M.J."/>
            <person name="Hultmark D."/>
            <person name="Huntley M.A."/>
            <person name="Jaffe D.B."/>
            <person name="Jagadeeshan S."/>
            <person name="Jeck W.R."/>
            <person name="Johnson J."/>
            <person name="Jones C.D."/>
            <person name="Jordan W.C."/>
            <person name="Karpen G.H."/>
            <person name="Kataoka E."/>
            <person name="Keightley P.D."/>
            <person name="Kheradpour P."/>
            <person name="Kirkness E.F."/>
            <person name="Koerich L.B."/>
            <person name="Kristiansen K."/>
            <person name="Kudrna D."/>
            <person name="Kulathinal R.J."/>
            <person name="Kumar S."/>
            <person name="Kwok R."/>
            <person name="Lander E."/>
            <person name="Langley C.H."/>
            <person name="Lapoint R."/>
            <person name="Lazzaro B.P."/>
            <person name="Lee S.J."/>
            <person name="Levesque L."/>
            <person name="Li R."/>
            <person name="Lin C.F."/>
            <person name="Lin M.F."/>
            <person name="Lindblad-Toh K."/>
            <person name="Llopart A."/>
            <person name="Long M."/>
            <person name="Low L."/>
            <person name="Lozovsky E."/>
            <person name="Lu J."/>
            <person name="Luo M."/>
            <person name="Machado C.A."/>
            <person name="Makalowski W."/>
            <person name="Marzo M."/>
            <person name="Matsuda M."/>
            <person name="Matzkin L."/>
            <person name="McAllister B."/>
            <person name="McBride C.S."/>
            <person name="McKernan B."/>
            <person name="McKernan K."/>
            <person name="Mendez-Lago M."/>
            <person name="Minx P."/>
            <person name="Mollenhauer M.U."/>
            <person name="Montooth K."/>
            <person name="Mount S.M."/>
            <person name="Mu X."/>
            <person name="Myers E."/>
            <person name="Negre B."/>
            <person name="Newfeld S."/>
            <person name="Nielsen R."/>
            <person name="Noor M.A."/>
            <person name="O'Grady P."/>
            <person name="Pachter L."/>
            <person name="Papaceit M."/>
            <person name="Parisi M.J."/>
            <person name="Parisi M."/>
            <person name="Parts L."/>
            <person name="Pedersen J.S."/>
            <person name="Pesole G."/>
            <person name="Phillippy A.M."/>
            <person name="Ponting C.P."/>
            <person name="Pop M."/>
            <person name="Porcelli D."/>
            <person name="Powell J.R."/>
            <person name="Prohaska S."/>
            <person name="Pruitt K."/>
            <person name="Puig M."/>
            <person name="Quesneville H."/>
            <person name="Ram K.R."/>
            <person name="Rand D."/>
            <person name="Rasmussen M.D."/>
            <person name="Reed L.K."/>
            <person name="Reenan R."/>
            <person name="Reily A."/>
            <person name="Remington K.A."/>
            <person name="Rieger T.T."/>
            <person name="Ritchie M.G."/>
            <person name="Robin C."/>
            <person name="Rogers Y.H."/>
            <person name="Rohde C."/>
            <person name="Rozas J."/>
            <person name="Rubenfield M.J."/>
            <person name="Ruiz A."/>
            <person name="Russo S."/>
            <person name="Salzberg S.L."/>
            <person name="Sanchez-Gracia A."/>
            <person name="Saranga D.J."/>
            <person name="Sato H."/>
            <person name="Schaeffer S.W."/>
            <person name="Schatz M.C."/>
            <person name="Schlenke T."/>
            <person name="Schwartz R."/>
            <person name="Segarra C."/>
            <person name="Singh R.S."/>
            <person name="Sirot L."/>
            <person name="Sirota M."/>
            <person name="Sisneros N.B."/>
            <person name="Smith C.D."/>
            <person name="Smith T.F."/>
            <person name="Spieth J."/>
            <person name="Stage D.E."/>
            <person name="Stark A."/>
            <person name="Stephan W."/>
            <person name="Strausberg R.L."/>
            <person name="Strempel S."/>
            <person name="Sturgill D."/>
            <person name="Sutton G."/>
            <person name="Sutton G.G."/>
            <person name="Tao W."/>
            <person name="Teichmann S."/>
            <person name="Tobari Y.N."/>
            <person name="Tomimura Y."/>
            <person name="Tsolas J.M."/>
            <person name="Valente V.L."/>
            <person name="Venter E."/>
            <person name="Venter J.C."/>
            <person name="Vicario S."/>
            <person name="Vieira F.G."/>
            <person name="Vilella A.J."/>
            <person name="Villasante A."/>
            <person name="Walenz B."/>
            <person name="Wang J."/>
            <person name="Wasserman M."/>
            <person name="Watts T."/>
            <person name="Wilson D."/>
            <person name="Wilson R.K."/>
            <person name="Wing R.A."/>
            <person name="Wolfner M.F."/>
            <person name="Wong A."/>
            <person name="Wong G.K."/>
            <person name="Wu C.I."/>
            <person name="Wu G."/>
            <person name="Yamamoto D."/>
            <person name="Yang H.P."/>
            <person name="Yang S.P."/>
            <person name="Yorke J.A."/>
            <person name="Yoshida K."/>
            <person name="Zdobnov E."/>
            <person name="Zhang P."/>
            <person name="Zhang Y."/>
            <person name="Zimin A.V."/>
            <person name="Baldwin J."/>
            <person name="Abdouelleil A."/>
            <person name="Abdulkadir J."/>
            <person name="Abebe A."/>
            <person name="Abera B."/>
            <person name="Abreu J."/>
            <person name="Acer S.C."/>
            <person name="Aftuck L."/>
            <person name="Alexander A."/>
            <person name="An P."/>
            <person name="Anderson E."/>
            <person name="Anderson S."/>
            <person name="Arachi H."/>
            <person name="Azer M."/>
            <person name="Bachantsang P."/>
            <person name="Barry A."/>
            <person name="Bayul T."/>
            <person name="Berlin A."/>
            <person name="Bessette D."/>
            <person name="Bloom T."/>
            <person name="Blye J."/>
            <person name="Boguslavskiy L."/>
            <person name="Bonnet C."/>
            <person name="Boukhgalter B."/>
            <person name="Bourzgui I."/>
            <person name="Brown A."/>
            <person name="Cahill P."/>
            <person name="Channer S."/>
            <person name="Cheshatsang Y."/>
            <person name="Chuda L."/>
            <person name="Citroen M."/>
            <person name="Collymore A."/>
            <person name="Cooke P."/>
            <person name="Costello M."/>
            <person name="D'Aco K."/>
            <person name="Daza R."/>
            <person name="De Haan G."/>
            <person name="DeGray S."/>
            <person name="DeMaso C."/>
            <person name="Dhargay N."/>
            <person name="Dooley K."/>
            <person name="Dooley E."/>
            <person name="Doricent M."/>
            <person name="Dorje P."/>
            <person name="Dorjee K."/>
            <person name="Dupes A."/>
            <person name="Elong R."/>
            <person name="Falk J."/>
            <person name="Farina A."/>
            <person name="Faro S."/>
            <person name="Ferguson D."/>
            <person name="Fisher S."/>
            <person name="Foley C.D."/>
            <person name="Franke A."/>
            <person name="Friedrich D."/>
            <person name="Gadbois L."/>
            <person name="Gearin G."/>
            <person name="Gearin C.R."/>
            <person name="Giannoukos G."/>
            <person name="Goode T."/>
            <person name="Graham J."/>
            <person name="Grandbois E."/>
            <person name="Grewal S."/>
            <person name="Gyaltsen K."/>
            <person name="Hafez N."/>
            <person name="Hagos B."/>
            <person name="Hall J."/>
            <person name="Henson C."/>
            <person name="Hollinger A."/>
            <person name="Honan T."/>
            <person name="Huard M.D."/>
            <person name="Hughes L."/>
            <person name="Hurhula B."/>
            <person name="Husby M.E."/>
            <person name="Kamat A."/>
            <person name="Kanga B."/>
            <person name="Kashin S."/>
            <person name="Khazanovich D."/>
            <person name="Kisner P."/>
            <person name="Lance K."/>
            <person name="Lara M."/>
            <person name="Lee W."/>
            <person name="Lennon N."/>
            <person name="Letendre F."/>
            <person name="LeVine R."/>
            <person name="Lipovsky A."/>
            <person name="Liu X."/>
            <person name="Liu J."/>
            <person name="Liu S."/>
            <person name="Lokyitsang T."/>
            <person name="Lokyitsang Y."/>
            <person name="Lubonja R."/>
            <person name="Lui A."/>
            <person name="MacDonald P."/>
            <person name="Magnisalis V."/>
            <person name="Maru K."/>
            <person name="Matthews C."/>
            <person name="McCusker W."/>
            <person name="McDonough S."/>
            <person name="Mehta T."/>
            <person name="Meldrim J."/>
            <person name="Meneus L."/>
            <person name="Mihai O."/>
            <person name="Mihalev A."/>
            <person name="Mihova T."/>
            <person name="Mittelman R."/>
            <person name="Mlenga V."/>
            <person name="Montmayeur A."/>
            <person name="Mulrain L."/>
            <person name="Navidi A."/>
            <person name="Naylor J."/>
            <person name="Negash T."/>
            <person name="Nguyen T."/>
            <person name="Nguyen N."/>
            <person name="Nicol R."/>
            <person name="Norbu C."/>
            <person name="Norbu N."/>
            <person name="Novod N."/>
            <person name="O'Neill B."/>
            <person name="Osman S."/>
            <person name="Markiewicz E."/>
            <person name="Oyono O.L."/>
            <person name="Patti C."/>
            <person name="Phunkhang P."/>
            <person name="Pierre F."/>
            <person name="Priest M."/>
            <person name="Raghuraman S."/>
            <person name="Rege F."/>
            <person name="Reyes R."/>
            <person name="Rise C."/>
            <person name="Rogov P."/>
            <person name="Ross K."/>
            <person name="Ryan E."/>
            <person name="Settipalli S."/>
            <person name="Shea T."/>
            <person name="Sherpa N."/>
            <person name="Shi L."/>
            <person name="Shih D."/>
            <person name="Sparrow T."/>
            <person name="Spaulding J."/>
            <person name="Stalker J."/>
            <person name="Stange-Thomann N."/>
            <person name="Stavropoulos S."/>
            <person name="Stone C."/>
            <person name="Strader C."/>
            <person name="Tesfaye S."/>
            <person name="Thomson T."/>
            <person name="Thoulutsang Y."/>
            <person name="Thoulutsang D."/>
            <person name="Topham K."/>
            <person name="Topping I."/>
            <person name="Tsamla T."/>
            <person name="Vassiliev H."/>
            <person name="Vo A."/>
            <person name="Wangchuk T."/>
            <person name="Wangdi T."/>
            <person name="Weiand M."/>
            <person name="Wilkinson J."/>
            <person name="Wilson A."/>
            <person name="Yadav S."/>
            <person name="Young G."/>
            <person name="Yu Q."/>
            <person name="Zembek L."/>
            <person name="Zhong D."/>
            <person name="Zimmer A."/>
            <person name="Zwirko Z."/>
            <person name="Jaffe D.B."/>
            <person name="Alvarez P."/>
            <person name="Brockman W."/>
            <person name="Butler J."/>
            <person name="Chin C."/>
            <person name="Gnerre S."/>
            <person name="Grabherr M."/>
            <person name="Kleber M."/>
            <person name="Mauceli E."/>
            <person name="MacCallum I."/>
        </authorList>
    </citation>
    <scope>NUCLEOTIDE SEQUENCE [LARGE SCALE GENOMIC DNA]</scope>
    <source>
        <strain evidence="2">Tucson 15081-1352.22</strain>
    </source>
</reference>
<dbReference type="KEGG" id="dmo:Dmoj_GI25565"/>
<dbReference type="Proteomes" id="UP000009192">
    <property type="component" value="Unassembled WGS sequence"/>
</dbReference>
<proteinExistence type="predicted"/>
<dbReference type="AlphaFoldDB" id="A0A0Q9XJ21"/>
<dbReference type="EMBL" id="CH933808">
    <property type="protein sequence ID" value="KRG05058.1"/>
    <property type="molecule type" value="Genomic_DNA"/>
</dbReference>
<organism evidence="1 2">
    <name type="scientific">Drosophila mojavensis</name>
    <name type="common">Fruit fly</name>
    <dbReference type="NCBI Taxonomy" id="7230"/>
    <lineage>
        <taxon>Eukaryota</taxon>
        <taxon>Metazoa</taxon>
        <taxon>Ecdysozoa</taxon>
        <taxon>Arthropoda</taxon>
        <taxon>Hexapoda</taxon>
        <taxon>Insecta</taxon>
        <taxon>Pterygota</taxon>
        <taxon>Neoptera</taxon>
        <taxon>Endopterygota</taxon>
        <taxon>Diptera</taxon>
        <taxon>Brachycera</taxon>
        <taxon>Muscomorpha</taxon>
        <taxon>Ephydroidea</taxon>
        <taxon>Drosophilidae</taxon>
        <taxon>Drosophila</taxon>
    </lineage>
</organism>
<sequence length="207" mass="24648">MIETEPESIMNNDYNKKAERIVALLTSEVKVLSIGDRRECSKPTKPAIVFDKKVFYDDCKKHFGQLLLGSRNCVPNDRFMMDVLEMNTIEEDNQPRRYHFQCLPSSYPGIYMDCMHGVFGQTFYADAVMHELKKRLKDQKWISKNVLEFPKKTKVFRSRPCFEDDYYVHNLALDILCEQKLKVFQFLLYLHKQYVNDRLHSKRFQQP</sequence>